<reference evidence="2" key="1">
    <citation type="journal article" date="2023" name="Int. J. Syst. Evol. Microbiol.">
        <title>Sinisalibacter aestuarii sp. nov., isolated from estuarine sediment of the Arakawa River.</title>
        <authorList>
            <person name="Arafat S.T."/>
            <person name="Hirano S."/>
            <person name="Sato A."/>
            <person name="Takeuchi K."/>
            <person name="Yasuda T."/>
            <person name="Terahara T."/>
            <person name="Hamada M."/>
            <person name="Kobayashi T."/>
        </authorList>
    </citation>
    <scope>NUCLEOTIDE SEQUENCE</scope>
    <source>
        <strain evidence="2">B-399</strain>
    </source>
</reference>
<evidence type="ECO:0000259" key="1">
    <source>
        <dbReference type="PROSITE" id="PS51352"/>
    </source>
</evidence>
<proteinExistence type="predicted"/>
<dbReference type="InterPro" id="IPR013766">
    <property type="entry name" value="Thioredoxin_domain"/>
</dbReference>
<dbReference type="PROSITE" id="PS51352">
    <property type="entry name" value="THIOREDOXIN_2"/>
    <property type="match status" value="1"/>
</dbReference>
<dbReference type="Proteomes" id="UP001144205">
    <property type="component" value="Unassembled WGS sequence"/>
</dbReference>
<evidence type="ECO:0000313" key="2">
    <source>
        <dbReference type="EMBL" id="GKY90161.1"/>
    </source>
</evidence>
<dbReference type="InterPro" id="IPR036249">
    <property type="entry name" value="Thioredoxin-like_sf"/>
</dbReference>
<dbReference type="EMBL" id="BROH01000019">
    <property type="protein sequence ID" value="GKY90161.1"/>
    <property type="molecule type" value="Genomic_DNA"/>
</dbReference>
<feature type="domain" description="Thioredoxin" evidence="1">
    <location>
        <begin position="5"/>
        <end position="165"/>
    </location>
</feature>
<comment type="caution">
    <text evidence="2">The sequence shown here is derived from an EMBL/GenBank/DDBJ whole genome shotgun (WGS) entry which is preliminary data.</text>
</comment>
<dbReference type="SUPFAM" id="SSF52833">
    <property type="entry name" value="Thioredoxin-like"/>
    <property type="match status" value="1"/>
</dbReference>
<accession>A0ABQ5M0F8</accession>
<dbReference type="RefSeq" id="WP_281844056.1">
    <property type="nucleotide sequence ID" value="NZ_BROH01000019.1"/>
</dbReference>
<evidence type="ECO:0000313" key="3">
    <source>
        <dbReference type="Proteomes" id="UP001144205"/>
    </source>
</evidence>
<organism evidence="2 3">
    <name type="scientific">Sinisalibacter aestuarii</name>
    <dbReference type="NCBI Taxonomy" id="2949426"/>
    <lineage>
        <taxon>Bacteria</taxon>
        <taxon>Pseudomonadati</taxon>
        <taxon>Pseudomonadota</taxon>
        <taxon>Alphaproteobacteria</taxon>
        <taxon>Rhodobacterales</taxon>
        <taxon>Roseobacteraceae</taxon>
        <taxon>Sinisalibacter</taxon>
    </lineage>
</organism>
<gene>
    <name evidence="2" type="ORF">STA1M1_40300</name>
</gene>
<dbReference type="Gene3D" id="3.40.30.10">
    <property type="entry name" value="Glutaredoxin"/>
    <property type="match status" value="1"/>
</dbReference>
<sequence length="177" mass="18905">MVEALTPGRPAPALAFETVAHGAYDLASSAPAGGTLVVFHRGSHCKWTRRMLKELDDRIGDFALRGVRLVALSGEDRAATEALKSEMQLIRLPLGYGADVAEVAAAWGLYLTEASPEPGALPLHWEPAQVWVREDGTLGVVAVQSAACLWADATNVIRAIERAREAAPPPQSEKEAD</sequence>
<dbReference type="InterPro" id="IPR000866">
    <property type="entry name" value="AhpC/TSA"/>
</dbReference>
<name>A0ABQ5M0F8_9RHOB</name>
<dbReference type="Pfam" id="PF00578">
    <property type="entry name" value="AhpC-TSA"/>
    <property type="match status" value="1"/>
</dbReference>
<keyword evidence="3" id="KW-1185">Reference proteome</keyword>
<protein>
    <recommendedName>
        <fullName evidence="1">Thioredoxin domain-containing protein</fullName>
    </recommendedName>
</protein>